<evidence type="ECO:0000313" key="3">
    <source>
        <dbReference type="Proteomes" id="UP000031501"/>
    </source>
</evidence>
<evidence type="ECO:0000256" key="1">
    <source>
        <dbReference type="SAM" id="MobiDB-lite"/>
    </source>
</evidence>
<proteinExistence type="predicted"/>
<feature type="compositionally biased region" description="Polar residues" evidence="1">
    <location>
        <begin position="411"/>
        <end position="429"/>
    </location>
</feature>
<organism evidence="2 3">
    <name type="scientific">Streptomyces pluripotens</name>
    <dbReference type="NCBI Taxonomy" id="1355015"/>
    <lineage>
        <taxon>Bacteria</taxon>
        <taxon>Bacillati</taxon>
        <taxon>Actinomycetota</taxon>
        <taxon>Actinomycetes</taxon>
        <taxon>Kitasatosporales</taxon>
        <taxon>Streptomycetaceae</taxon>
        <taxon>Streptomyces</taxon>
    </lineage>
</organism>
<dbReference type="OrthoDB" id="188354at2"/>
<dbReference type="AlphaFoldDB" id="A0A221P4D5"/>
<dbReference type="STRING" id="1355015.LK06_025870"/>
<evidence type="ECO:0000313" key="2">
    <source>
        <dbReference type="EMBL" id="ASN27067.1"/>
    </source>
</evidence>
<dbReference type="Pfam" id="PF09661">
    <property type="entry name" value="DUF2398"/>
    <property type="match status" value="1"/>
</dbReference>
<keyword evidence="3" id="KW-1185">Reference proteome</keyword>
<sequence length="460" mass="50375">MSTLANQLAAAEREEVARAIRLLLARPLLTAAADPAGFELVRRRREPLARWFDYTCGWNLVVEPRRGYARLTKVRADPDGSRPARRTRSGRAPFDRRRYVLLCVTAAELLSLPMTTIGMLADRVVQATSADRALVAFDPVHQPERRAFVDVLKLLESYDVLRSVDGTTEAYVASADAKVLYRVESTLLMRLPAAPVGASRLTVPPAEVPVRFEELLTGLVRERRYGGAATDGTADETDGDTAATDAQRNLRLRHSVLRRLFDDPVLYRADLAEDELAYVTSLSGRQILRRSVEQAGFLLEERAEGFLLVDPDGIATDVRFPDDTSTARVAALLLLEPLRAAPAGMLSEQLTEAGAELLRRFPRWAKAYQSEDGAARLSDDAVRVLCDAGLARGVGDRVVVCPAAHRYRLTETTSAGSPDQFGPESQSGAEDQRRPERKAPRRTTAGATATGGVTAEGEQQ</sequence>
<dbReference type="NCBIfam" id="TIGR02678">
    <property type="entry name" value="TIGR02678 family protein"/>
    <property type="match status" value="1"/>
</dbReference>
<name>A0A221P4D5_9ACTN</name>
<dbReference type="EMBL" id="CP022433">
    <property type="protein sequence ID" value="ASN27067.1"/>
    <property type="molecule type" value="Genomic_DNA"/>
</dbReference>
<dbReference type="KEGG" id="splu:LK06_025870"/>
<reference evidence="2 3" key="1">
    <citation type="submission" date="2017-07" db="EMBL/GenBank/DDBJ databases">
        <title>Genome sequence of Streptomyces pluripotens MUSC 137T.</title>
        <authorList>
            <person name="Ser H.-L."/>
            <person name="Lee L.-H."/>
        </authorList>
    </citation>
    <scope>NUCLEOTIDE SEQUENCE [LARGE SCALE GENOMIC DNA]</scope>
    <source>
        <strain evidence="2 3">MUSC 137</strain>
    </source>
</reference>
<gene>
    <name evidence="2" type="ORF">LK07_27025</name>
</gene>
<accession>A0A221P4D5</accession>
<feature type="region of interest" description="Disordered" evidence="1">
    <location>
        <begin position="411"/>
        <end position="460"/>
    </location>
</feature>
<dbReference type="RefSeq" id="WP_039656754.1">
    <property type="nucleotide sequence ID" value="NZ_CP021080.1"/>
</dbReference>
<feature type="compositionally biased region" description="Low complexity" evidence="1">
    <location>
        <begin position="443"/>
        <end position="460"/>
    </location>
</feature>
<dbReference type="Proteomes" id="UP000031501">
    <property type="component" value="Chromosome"/>
</dbReference>
<dbReference type="InterPro" id="IPR013494">
    <property type="entry name" value="CHP02678"/>
</dbReference>
<protein>
    <submittedName>
        <fullName evidence="2">TIGR02678 family protein</fullName>
    </submittedName>
</protein>